<dbReference type="CDD" id="cd17041">
    <property type="entry name" value="Ubl_WDR48"/>
    <property type="match status" value="1"/>
</dbReference>
<dbReference type="InterPro" id="IPR051246">
    <property type="entry name" value="WDR48"/>
</dbReference>
<dbReference type="STRING" id="37653.A0A0L8G0N1"/>
<evidence type="ECO:0000313" key="3">
    <source>
        <dbReference type="EMBL" id="KOF70384.1"/>
    </source>
</evidence>
<reference evidence="3" key="1">
    <citation type="submission" date="2015-07" db="EMBL/GenBank/DDBJ databases">
        <title>MeaNS - Measles Nucleotide Surveillance Program.</title>
        <authorList>
            <person name="Tran T."/>
            <person name="Druce J."/>
        </authorList>
    </citation>
    <scope>NUCLEOTIDE SEQUENCE</scope>
    <source>
        <strain evidence="3">UCB-OBI-ISO-001</strain>
        <tissue evidence="3">Gonad</tissue>
    </source>
</reference>
<dbReference type="GO" id="GO:0043130">
    <property type="term" value="F:ubiquitin binding"/>
    <property type="evidence" value="ECO:0007669"/>
    <property type="project" value="TreeGrafter"/>
</dbReference>
<keyword evidence="1" id="KW-0853">WD repeat</keyword>
<dbReference type="AlphaFoldDB" id="A0A0L8G0N1"/>
<proteinExistence type="predicted"/>
<gene>
    <name evidence="3" type="ORF">OCBIM_22002943mg</name>
</gene>
<dbReference type="Pfam" id="PF11816">
    <property type="entry name" value="DUF3337"/>
    <property type="match status" value="1"/>
</dbReference>
<organism evidence="3">
    <name type="scientific">Octopus bimaculoides</name>
    <name type="common">California two-spotted octopus</name>
    <dbReference type="NCBI Taxonomy" id="37653"/>
    <lineage>
        <taxon>Eukaryota</taxon>
        <taxon>Metazoa</taxon>
        <taxon>Spiralia</taxon>
        <taxon>Lophotrochozoa</taxon>
        <taxon>Mollusca</taxon>
        <taxon>Cephalopoda</taxon>
        <taxon>Coleoidea</taxon>
        <taxon>Octopodiformes</taxon>
        <taxon>Octopoda</taxon>
        <taxon>Incirrata</taxon>
        <taxon>Octopodidae</taxon>
        <taxon>Octopus</taxon>
    </lineage>
</organism>
<evidence type="ECO:0000256" key="2">
    <source>
        <dbReference type="ARBA" id="ARBA00022737"/>
    </source>
</evidence>
<dbReference type="InterPro" id="IPR021772">
    <property type="entry name" value="WDR48/Bun107"/>
</dbReference>
<dbReference type="OrthoDB" id="2421129at2759"/>
<name>A0A0L8G0N1_OCTBM</name>
<protein>
    <submittedName>
        <fullName evidence="3">Uncharacterized protein</fullName>
    </submittedName>
</protein>
<keyword evidence="2" id="KW-0677">Repeat</keyword>
<accession>A0A0L8G0N1</accession>
<dbReference type="GO" id="GO:0000724">
    <property type="term" value="P:double-strand break repair via homologous recombination"/>
    <property type="evidence" value="ECO:0007669"/>
    <property type="project" value="TreeGrafter"/>
</dbReference>
<evidence type="ECO:0000256" key="1">
    <source>
        <dbReference type="ARBA" id="ARBA00022574"/>
    </source>
</evidence>
<dbReference type="PANTHER" id="PTHR19862:SF14">
    <property type="entry name" value="WD REPEAT-CONTAINING PROTEIN 48"/>
    <property type="match status" value="1"/>
</dbReference>
<dbReference type="PANTHER" id="PTHR19862">
    <property type="entry name" value="WD REPEAT-CONTAINING PROTEIN 48"/>
    <property type="match status" value="1"/>
</dbReference>
<dbReference type="EMBL" id="KQ424851">
    <property type="protein sequence ID" value="KOF70384.1"/>
    <property type="molecule type" value="Genomic_DNA"/>
</dbReference>
<sequence>MDMNGSECVERRGTGPYFSVPGHTPVIFSEAGGRTMFRLLCRDASGETEQLLLNETIPPWVVDVAVNRASPKFNKIPFFLQPHASMGIKLPKKDRLSASDVIQVRKVIEHVYEKVLGSQTANSNHEKSDGEKDSEDVTSIAEEKVEILCNDQILDPNMDLRTVKHFIWKQGGDLILQYRRIK</sequence>